<protein>
    <recommendedName>
        <fullName evidence="5">Mini-chromosome maintenance complex-binding protein</fullName>
    </recommendedName>
</protein>
<dbReference type="Pfam" id="PF09739">
    <property type="entry name" value="MCM_bind"/>
    <property type="match status" value="2"/>
</dbReference>
<dbReference type="PANTHER" id="PTHR13489:SF0">
    <property type="entry name" value="MINI-CHROMOSOME MAINTENANCE COMPLEX-BINDING PROTEIN"/>
    <property type="match status" value="1"/>
</dbReference>
<dbReference type="STRING" id="1157962.A0A250XH11"/>
<evidence type="ECO:0008006" key="5">
    <source>
        <dbReference type="Google" id="ProtNLM"/>
    </source>
</evidence>
<dbReference type="EMBL" id="BEGY01000079">
    <property type="protein sequence ID" value="GAX82333.1"/>
    <property type="molecule type" value="Genomic_DNA"/>
</dbReference>
<keyword evidence="2" id="KW-0539">Nucleus</keyword>
<dbReference type="GO" id="GO:0003682">
    <property type="term" value="F:chromatin binding"/>
    <property type="evidence" value="ECO:0007669"/>
    <property type="project" value="TreeGrafter"/>
</dbReference>
<dbReference type="GO" id="GO:0005634">
    <property type="term" value="C:nucleus"/>
    <property type="evidence" value="ECO:0007669"/>
    <property type="project" value="UniProtKB-SubCell"/>
</dbReference>
<accession>A0A250XH11</accession>
<evidence type="ECO:0000256" key="2">
    <source>
        <dbReference type="ARBA" id="ARBA00023242"/>
    </source>
</evidence>
<reference evidence="3 4" key="1">
    <citation type="submission" date="2017-08" db="EMBL/GenBank/DDBJ databases">
        <title>Acidophilic green algal genome provides insights into adaptation to an acidic environment.</title>
        <authorList>
            <person name="Hirooka S."/>
            <person name="Hirose Y."/>
            <person name="Kanesaki Y."/>
            <person name="Higuchi S."/>
            <person name="Fujiwara T."/>
            <person name="Onuma R."/>
            <person name="Era A."/>
            <person name="Ohbayashi R."/>
            <person name="Uzuka A."/>
            <person name="Nozaki H."/>
            <person name="Yoshikawa H."/>
            <person name="Miyagishima S.Y."/>
        </authorList>
    </citation>
    <scope>NUCLEOTIDE SEQUENCE [LARGE SCALE GENOMIC DNA]</scope>
    <source>
        <strain evidence="3 4">NIES-2499</strain>
    </source>
</reference>
<dbReference type="GO" id="GO:0006261">
    <property type="term" value="P:DNA-templated DNA replication"/>
    <property type="evidence" value="ECO:0007669"/>
    <property type="project" value="TreeGrafter"/>
</dbReference>
<evidence type="ECO:0000313" key="3">
    <source>
        <dbReference type="EMBL" id="GAX82333.1"/>
    </source>
</evidence>
<dbReference type="Proteomes" id="UP000232323">
    <property type="component" value="Unassembled WGS sequence"/>
</dbReference>
<name>A0A250XH11_9CHLO</name>
<evidence type="ECO:0000256" key="1">
    <source>
        <dbReference type="ARBA" id="ARBA00004123"/>
    </source>
</evidence>
<comment type="caution">
    <text evidence="3">The sequence shown here is derived from an EMBL/GenBank/DDBJ whole genome shotgun (WGS) entry which is preliminary data.</text>
</comment>
<dbReference type="OrthoDB" id="329666at2759"/>
<sequence>MSNIVLNPLDCISTLFKASRCSSKETNFGVSDYFDAEIKNSSTEIPTLTNANVGSLPNLSLVRLVGTVQDLPNPELYLGVAKLPDGSLITTKYSDGIDPRLAQCEQVSLWDRRPVVLTAPPCSSWVSGFRAASRESSSASLGHNLASQHEGFLAYLYDDQGTNVCLHDLVEILGILSKQDVSEELRHKLQEQHLGDTLIEGDQDQIDGFVDDAQAFSKMIRVHAISITRKPNLRSTLGTIPPACPASDIIQLRSDAVSMLSSGLGGDALAAEYLLMLSLESVTTRVSEGMTTGIAPLNITNCPASPHQHTNQDLDSGVSEFAAALHYVLSELLPLSASLPLNVAACNKGDWSPCRPPGQSRVQPSPLQLPHGTCLIVDETGLTQGRLDEKGTSSLAALQRVLTEQILVYEFEMFKHPVPVNLPTVVLSTCRSILKEALPVTLPLAPSKNLASLNEVKALLSEQLGQLEVVRGYLAAVSSLPYEITEGAKQRLVEEFVIMRQKDASFGPEQFQNLLTLARACALSFGESSLTGERWEYLKGLEVLRSSRQLTSV</sequence>
<evidence type="ECO:0000313" key="4">
    <source>
        <dbReference type="Proteomes" id="UP000232323"/>
    </source>
</evidence>
<keyword evidence="4" id="KW-1185">Reference proteome</keyword>
<dbReference type="AlphaFoldDB" id="A0A250XH11"/>
<comment type="subcellular location">
    <subcellularLocation>
        <location evidence="1">Nucleus</location>
    </subcellularLocation>
</comment>
<dbReference type="InterPro" id="IPR019140">
    <property type="entry name" value="MCM_complex-bd"/>
</dbReference>
<proteinExistence type="predicted"/>
<organism evidence="3 4">
    <name type="scientific">Chlamydomonas eustigma</name>
    <dbReference type="NCBI Taxonomy" id="1157962"/>
    <lineage>
        <taxon>Eukaryota</taxon>
        <taxon>Viridiplantae</taxon>
        <taxon>Chlorophyta</taxon>
        <taxon>core chlorophytes</taxon>
        <taxon>Chlorophyceae</taxon>
        <taxon>CS clade</taxon>
        <taxon>Chlamydomonadales</taxon>
        <taxon>Chlamydomonadaceae</taxon>
        <taxon>Chlamydomonas</taxon>
    </lineage>
</organism>
<dbReference type="PANTHER" id="PTHR13489">
    <property type="entry name" value="MINI-CHROMOSOME MAINTENANCE COMPLEX-BINDING PROTEIN"/>
    <property type="match status" value="1"/>
</dbReference>
<gene>
    <name evidence="3" type="ORF">CEUSTIGMA_g9762.t1</name>
</gene>